<dbReference type="EMBL" id="WBOF01000001">
    <property type="protein sequence ID" value="MQS14943.1"/>
    <property type="molecule type" value="Genomic_DNA"/>
</dbReference>
<gene>
    <name evidence="2" type="ORF">F7Q99_22435</name>
</gene>
<protein>
    <submittedName>
        <fullName evidence="2">Uncharacterized protein</fullName>
    </submittedName>
</protein>
<dbReference type="PROSITE" id="PS51257">
    <property type="entry name" value="PROKAR_LIPOPROTEIN"/>
    <property type="match status" value="1"/>
</dbReference>
<dbReference type="AlphaFoldDB" id="A0A6N7KZD3"/>
<evidence type="ECO:0000256" key="1">
    <source>
        <dbReference type="SAM" id="MobiDB-lite"/>
    </source>
</evidence>
<name>A0A6N7KZD3_9ACTN</name>
<dbReference type="OrthoDB" id="4203289at2"/>
<feature type="region of interest" description="Disordered" evidence="1">
    <location>
        <begin position="77"/>
        <end position="100"/>
    </location>
</feature>
<comment type="caution">
    <text evidence="2">The sequence shown here is derived from an EMBL/GenBank/DDBJ whole genome shotgun (WGS) entry which is preliminary data.</text>
</comment>
<accession>A0A6N7KZD3</accession>
<proteinExistence type="predicted"/>
<keyword evidence="3" id="KW-1185">Reference proteome</keyword>
<organism evidence="2 3">
    <name type="scientific">Streptomyces kaniharaensis</name>
    <dbReference type="NCBI Taxonomy" id="212423"/>
    <lineage>
        <taxon>Bacteria</taxon>
        <taxon>Bacillati</taxon>
        <taxon>Actinomycetota</taxon>
        <taxon>Actinomycetes</taxon>
        <taxon>Kitasatosporales</taxon>
        <taxon>Streptomycetaceae</taxon>
        <taxon>Streptomyces</taxon>
    </lineage>
</organism>
<reference evidence="2 3" key="1">
    <citation type="submission" date="2019-09" db="EMBL/GenBank/DDBJ databases">
        <title>Genome Sequences of Streptomyces kaniharaensis ATCC 21070.</title>
        <authorList>
            <person name="Zhu W."/>
            <person name="De Crecy-Lagard V."/>
            <person name="Richards N.G."/>
        </authorList>
    </citation>
    <scope>NUCLEOTIDE SEQUENCE [LARGE SCALE GENOMIC DNA]</scope>
    <source>
        <strain evidence="2 3">SF-557</strain>
    </source>
</reference>
<evidence type="ECO:0000313" key="2">
    <source>
        <dbReference type="EMBL" id="MQS14943.1"/>
    </source>
</evidence>
<dbReference type="RefSeq" id="WP_153464210.1">
    <property type="nucleotide sequence ID" value="NZ_WBOF01000001.1"/>
</dbReference>
<dbReference type="Proteomes" id="UP000450000">
    <property type="component" value="Unassembled WGS sequence"/>
</dbReference>
<sequence length="270" mass="26109">MGKVGRRMATAVAVGVLVGVLGGCASDGSEAVKGAAGSASSGSSAAPSASAAASAQASAPAASGAASVPASAGATASAVAGGTGAPVPPPAGGAGAPGADSDAVLLDDKVVMRVLPDQKAMAGWEEEKRRVDTADHATTCTATAPCTGKPLSGSVRFSSGDLVARFMVDTLPTRDAAKDRLKETYASYRSGPFKAVDVAVLGSESQAFQGQLAGSEGVGIVVRSGTVVASVTTEGGPADVAAARRFAAMLVKRIEQAQAGKAPDAGLGPN</sequence>
<evidence type="ECO:0000313" key="3">
    <source>
        <dbReference type="Proteomes" id="UP000450000"/>
    </source>
</evidence>